<dbReference type="InterPro" id="IPR038770">
    <property type="entry name" value="Na+/solute_symporter_sf"/>
</dbReference>
<feature type="transmembrane region" description="Helical" evidence="9">
    <location>
        <begin position="214"/>
        <end position="233"/>
    </location>
</feature>
<evidence type="ECO:0000256" key="4">
    <source>
        <dbReference type="ARBA" id="ARBA00022475"/>
    </source>
</evidence>
<proteinExistence type="predicted"/>
<keyword evidence="5 9" id="KW-0812">Transmembrane</keyword>
<dbReference type="InterPro" id="IPR036721">
    <property type="entry name" value="RCK_C_sf"/>
</dbReference>
<keyword evidence="4" id="KW-1003">Cell membrane</keyword>
<dbReference type="InterPro" id="IPR006037">
    <property type="entry name" value="RCK_C"/>
</dbReference>
<evidence type="ECO:0000256" key="3">
    <source>
        <dbReference type="ARBA" id="ARBA00022449"/>
    </source>
</evidence>
<dbReference type="GO" id="GO:0015297">
    <property type="term" value="F:antiporter activity"/>
    <property type="evidence" value="ECO:0007669"/>
    <property type="project" value="UniProtKB-KW"/>
</dbReference>
<reference evidence="11 12" key="1">
    <citation type="submission" date="2019-05" db="EMBL/GenBank/DDBJ databases">
        <title>Draft genome sequence of Nonomuraea zeae DSM 100528.</title>
        <authorList>
            <person name="Saricaoglu S."/>
            <person name="Isik K."/>
        </authorList>
    </citation>
    <scope>NUCLEOTIDE SEQUENCE [LARGE SCALE GENOMIC DNA]</scope>
    <source>
        <strain evidence="11 12">DSM 100528</strain>
    </source>
</reference>
<dbReference type="Pfam" id="PF02080">
    <property type="entry name" value="TrkA_C"/>
    <property type="match status" value="1"/>
</dbReference>
<feature type="transmembrane region" description="Helical" evidence="9">
    <location>
        <begin position="368"/>
        <end position="387"/>
    </location>
</feature>
<dbReference type="Proteomes" id="UP000306628">
    <property type="component" value="Unassembled WGS sequence"/>
</dbReference>
<dbReference type="EMBL" id="VCKX01000002">
    <property type="protein sequence ID" value="TMR39556.1"/>
    <property type="molecule type" value="Genomic_DNA"/>
</dbReference>
<evidence type="ECO:0000313" key="12">
    <source>
        <dbReference type="Proteomes" id="UP000306628"/>
    </source>
</evidence>
<gene>
    <name evidence="11" type="ORF">ETD85_00650</name>
</gene>
<dbReference type="Gene3D" id="3.30.70.1450">
    <property type="entry name" value="Regulator of K+ conductance, C-terminal domain"/>
    <property type="match status" value="1"/>
</dbReference>
<dbReference type="SUPFAM" id="SSF116726">
    <property type="entry name" value="TrkA C-terminal domain-like"/>
    <property type="match status" value="1"/>
</dbReference>
<keyword evidence="8 9" id="KW-0472">Membrane</keyword>
<dbReference type="Gene3D" id="1.20.1530.20">
    <property type="match status" value="1"/>
</dbReference>
<comment type="caution">
    <text evidence="11">The sequence shown here is derived from an EMBL/GenBank/DDBJ whole genome shotgun (WGS) entry which is preliminary data.</text>
</comment>
<dbReference type="NCBIfam" id="NF003716">
    <property type="entry name" value="PRK05326.1-3"/>
    <property type="match status" value="1"/>
</dbReference>
<feature type="transmembrane region" description="Helical" evidence="9">
    <location>
        <begin position="6"/>
        <end position="25"/>
    </location>
</feature>
<name>A0A5S4H379_9ACTN</name>
<feature type="transmembrane region" description="Helical" evidence="9">
    <location>
        <begin position="335"/>
        <end position="356"/>
    </location>
</feature>
<evidence type="ECO:0000259" key="10">
    <source>
        <dbReference type="PROSITE" id="PS51202"/>
    </source>
</evidence>
<feature type="transmembrane region" description="Helical" evidence="9">
    <location>
        <begin position="268"/>
        <end position="286"/>
    </location>
</feature>
<evidence type="ECO:0000256" key="5">
    <source>
        <dbReference type="ARBA" id="ARBA00022692"/>
    </source>
</evidence>
<evidence type="ECO:0000256" key="1">
    <source>
        <dbReference type="ARBA" id="ARBA00004651"/>
    </source>
</evidence>
<evidence type="ECO:0000256" key="9">
    <source>
        <dbReference type="SAM" id="Phobius"/>
    </source>
</evidence>
<keyword evidence="3" id="KW-0050">Antiport</keyword>
<dbReference type="GO" id="GO:0008324">
    <property type="term" value="F:monoatomic cation transmembrane transporter activity"/>
    <property type="evidence" value="ECO:0007669"/>
    <property type="project" value="InterPro"/>
</dbReference>
<dbReference type="GO" id="GO:1902600">
    <property type="term" value="P:proton transmembrane transport"/>
    <property type="evidence" value="ECO:0007669"/>
    <property type="project" value="InterPro"/>
</dbReference>
<feature type="transmembrane region" description="Helical" evidence="9">
    <location>
        <begin position="87"/>
        <end position="107"/>
    </location>
</feature>
<evidence type="ECO:0000256" key="7">
    <source>
        <dbReference type="ARBA" id="ARBA00023065"/>
    </source>
</evidence>
<dbReference type="NCBIfam" id="NF003715">
    <property type="entry name" value="PRK05326.1-2"/>
    <property type="match status" value="1"/>
</dbReference>
<dbReference type="InterPro" id="IPR006153">
    <property type="entry name" value="Cation/H_exchanger_TM"/>
</dbReference>
<evidence type="ECO:0000256" key="2">
    <source>
        <dbReference type="ARBA" id="ARBA00022448"/>
    </source>
</evidence>
<evidence type="ECO:0000256" key="6">
    <source>
        <dbReference type="ARBA" id="ARBA00022989"/>
    </source>
</evidence>
<dbReference type="PANTHER" id="PTHR32507:SF7">
    <property type="entry name" value="K(+)_H(+) ANTIPORTER NHAP2"/>
    <property type="match status" value="1"/>
</dbReference>
<feature type="transmembrane region" description="Helical" evidence="9">
    <location>
        <begin position="189"/>
        <end position="207"/>
    </location>
</feature>
<evidence type="ECO:0000256" key="8">
    <source>
        <dbReference type="ARBA" id="ARBA00023136"/>
    </source>
</evidence>
<dbReference type="OrthoDB" id="9810759at2"/>
<keyword evidence="2" id="KW-0813">Transport</keyword>
<dbReference type="RefSeq" id="WP_138687582.1">
    <property type="nucleotide sequence ID" value="NZ_JBHSAZ010000112.1"/>
</dbReference>
<comment type="subcellular location">
    <subcellularLocation>
        <location evidence="1">Cell membrane</location>
        <topology evidence="1">Multi-pass membrane protein</topology>
    </subcellularLocation>
</comment>
<keyword evidence="6 9" id="KW-1133">Transmembrane helix</keyword>
<feature type="transmembrane region" description="Helical" evidence="9">
    <location>
        <begin position="161"/>
        <end position="183"/>
    </location>
</feature>
<dbReference type="AlphaFoldDB" id="A0A5S4H379"/>
<dbReference type="PROSITE" id="PS51202">
    <property type="entry name" value="RCK_C"/>
    <property type="match status" value="1"/>
</dbReference>
<protein>
    <submittedName>
        <fullName evidence="11">Potassium/proton antiporter</fullName>
    </submittedName>
</protein>
<keyword evidence="12" id="KW-1185">Reference proteome</keyword>
<feature type="transmembrane region" description="Helical" evidence="9">
    <location>
        <begin position="57"/>
        <end position="75"/>
    </location>
</feature>
<dbReference type="GO" id="GO:0005886">
    <property type="term" value="C:plasma membrane"/>
    <property type="evidence" value="ECO:0007669"/>
    <property type="project" value="UniProtKB-SubCell"/>
</dbReference>
<feature type="transmembrane region" description="Helical" evidence="9">
    <location>
        <begin position="32"/>
        <end position="51"/>
    </location>
</feature>
<feature type="domain" description="RCK C-terminal" evidence="10">
    <location>
        <begin position="403"/>
        <end position="484"/>
    </location>
</feature>
<dbReference type="PANTHER" id="PTHR32507">
    <property type="entry name" value="NA(+)/H(+) ANTIPORTER 1"/>
    <property type="match status" value="1"/>
</dbReference>
<sequence>MTLDVWLLLGAVIVIAAIAFVRIAHRSGLPSLLLFLGFGLILGESGFGIPFDSPQVAQQIGLTALAVILAEGGLTTNWSHVRRSVPLALVLATVGVTVSIVVLAFVVEGLFGLDRSTALILGAVLASTDAAAVFSVLRRLPLPSRLAGVLEAESGFNDAPTVIAVVLLSGASSSSATVGTFLLETSVELIIGAAVGLAVGPAGAYALRRVALPASGLYPIAVLALTFVSYGGAVLLHGSGFLAVYLTALILGNSRLPHRAATRGFAEGSAWLAQIGLFVMLGMLASPDEMPEAIVPGLITGTVLVLLARPLSVVVSSFIAWAARLGRVSWRDQAFLSWAGLRGAIPIVLATIPWASGVEGSKEIFNQVFVIVIVFTLLQGPTLPLAARLLGVRAPGEAHELEVESAPLEELKADLLQVKIPAGSRLHGVEIFELRLPAGAAVTLVVRDGKSFVPGGSTRVRVDDQLLLVTTAACRDQVERRLRAVSRSGKLAGWYGERGLE</sequence>
<dbReference type="Pfam" id="PF00999">
    <property type="entry name" value="Na_H_Exchanger"/>
    <property type="match status" value="1"/>
</dbReference>
<evidence type="ECO:0000313" key="11">
    <source>
        <dbReference type="EMBL" id="TMR39556.1"/>
    </source>
</evidence>
<keyword evidence="7" id="KW-0406">Ion transport</keyword>
<feature type="transmembrane region" description="Helical" evidence="9">
    <location>
        <begin position="298"/>
        <end position="323"/>
    </location>
</feature>
<dbReference type="GO" id="GO:0006813">
    <property type="term" value="P:potassium ion transport"/>
    <property type="evidence" value="ECO:0007669"/>
    <property type="project" value="InterPro"/>
</dbReference>
<organism evidence="11 12">
    <name type="scientific">Nonomuraea zeae</name>
    <dbReference type="NCBI Taxonomy" id="1642303"/>
    <lineage>
        <taxon>Bacteria</taxon>
        <taxon>Bacillati</taxon>
        <taxon>Actinomycetota</taxon>
        <taxon>Actinomycetes</taxon>
        <taxon>Streptosporangiales</taxon>
        <taxon>Streptosporangiaceae</taxon>
        <taxon>Nonomuraea</taxon>
    </lineage>
</organism>
<accession>A0A5S4H379</accession>